<dbReference type="Proteomes" id="UP000266841">
    <property type="component" value="Unassembled WGS sequence"/>
</dbReference>
<organism evidence="1 2">
    <name type="scientific">Thalassiosira oceanica</name>
    <name type="common">Marine diatom</name>
    <dbReference type="NCBI Taxonomy" id="159749"/>
    <lineage>
        <taxon>Eukaryota</taxon>
        <taxon>Sar</taxon>
        <taxon>Stramenopiles</taxon>
        <taxon>Ochrophyta</taxon>
        <taxon>Bacillariophyta</taxon>
        <taxon>Coscinodiscophyceae</taxon>
        <taxon>Thalassiosirophycidae</taxon>
        <taxon>Thalassiosirales</taxon>
        <taxon>Thalassiosiraceae</taxon>
        <taxon>Thalassiosira</taxon>
    </lineage>
</organism>
<evidence type="ECO:0000313" key="1">
    <source>
        <dbReference type="EMBL" id="EJK46015.1"/>
    </source>
</evidence>
<comment type="caution">
    <text evidence="1">The sequence shown here is derived from an EMBL/GenBank/DDBJ whole genome shotgun (WGS) entry which is preliminary data.</text>
</comment>
<dbReference type="EMBL" id="AGNL01048066">
    <property type="protein sequence ID" value="EJK46015.1"/>
    <property type="molecule type" value="Genomic_DNA"/>
</dbReference>
<protein>
    <submittedName>
        <fullName evidence="1">Uncharacterized protein</fullName>
    </submittedName>
</protein>
<reference evidence="1 2" key="1">
    <citation type="journal article" date="2012" name="Genome Biol.">
        <title>Genome and low-iron response of an oceanic diatom adapted to chronic iron limitation.</title>
        <authorList>
            <person name="Lommer M."/>
            <person name="Specht M."/>
            <person name="Roy A.S."/>
            <person name="Kraemer L."/>
            <person name="Andreson R."/>
            <person name="Gutowska M.A."/>
            <person name="Wolf J."/>
            <person name="Bergner S.V."/>
            <person name="Schilhabel M.B."/>
            <person name="Klostermeier U.C."/>
            <person name="Beiko R.G."/>
            <person name="Rosenstiel P."/>
            <person name="Hippler M."/>
            <person name="Laroche J."/>
        </authorList>
    </citation>
    <scope>NUCLEOTIDE SEQUENCE [LARGE SCALE GENOMIC DNA]</scope>
    <source>
        <strain evidence="1 2">CCMP1005</strain>
    </source>
</reference>
<dbReference type="AlphaFoldDB" id="K0R1Y0"/>
<keyword evidence="2" id="KW-1185">Reference proteome</keyword>
<accession>K0R1Y0</accession>
<name>K0R1Y0_THAOC</name>
<evidence type="ECO:0000313" key="2">
    <source>
        <dbReference type="Proteomes" id="UP000266841"/>
    </source>
</evidence>
<sequence>MITGADTNRRHGIVLALSRRSCRAAGGSRRPPESRAFPTSRSTIYLDDACSPSRGRWLWTSNLGGSAAYERSEDIGLHRRNPRIRAVRLASAKMDSFDIILMSDQFWP</sequence>
<gene>
    <name evidence="1" type="ORF">THAOC_35341</name>
</gene>
<proteinExistence type="predicted"/>